<dbReference type="Proteomes" id="UP000437068">
    <property type="component" value="Unassembled WGS sequence"/>
</dbReference>
<dbReference type="EMBL" id="QXGF01003491">
    <property type="protein sequence ID" value="KAE8921455.1"/>
    <property type="molecule type" value="Genomic_DNA"/>
</dbReference>
<evidence type="ECO:0000313" key="1">
    <source>
        <dbReference type="EMBL" id="KAE8921455.1"/>
    </source>
</evidence>
<dbReference type="Proteomes" id="UP000440732">
    <property type="component" value="Unassembled WGS sequence"/>
</dbReference>
<dbReference type="EMBL" id="QXGE01003875">
    <property type="protein sequence ID" value="KAE9272918.1"/>
    <property type="molecule type" value="Genomic_DNA"/>
</dbReference>
<evidence type="ECO:0000313" key="17">
    <source>
        <dbReference type="Proteomes" id="UP000486351"/>
    </source>
</evidence>
<dbReference type="EMBL" id="QXFW01003678">
    <property type="protein sequence ID" value="KAE8969362.1"/>
    <property type="molecule type" value="Genomic_DNA"/>
</dbReference>
<organism evidence="1 10">
    <name type="scientific">Phytophthora fragariae</name>
    <dbReference type="NCBI Taxonomy" id="53985"/>
    <lineage>
        <taxon>Eukaryota</taxon>
        <taxon>Sar</taxon>
        <taxon>Stramenopiles</taxon>
        <taxon>Oomycota</taxon>
        <taxon>Peronosporomycetes</taxon>
        <taxon>Peronosporales</taxon>
        <taxon>Peronosporaceae</taxon>
        <taxon>Phytophthora</taxon>
    </lineage>
</organism>
<dbReference type="Proteomes" id="UP000488956">
    <property type="component" value="Unassembled WGS sequence"/>
</dbReference>
<evidence type="ECO:0000313" key="15">
    <source>
        <dbReference type="Proteomes" id="UP000460718"/>
    </source>
</evidence>
<dbReference type="Proteomes" id="UP000429523">
    <property type="component" value="Unassembled WGS sequence"/>
</dbReference>
<proteinExistence type="predicted"/>
<dbReference type="EMBL" id="QXGD01003639">
    <property type="protein sequence ID" value="KAE9175634.1"/>
    <property type="molecule type" value="Genomic_DNA"/>
</dbReference>
<reference evidence="10 11" key="1">
    <citation type="submission" date="2018-08" db="EMBL/GenBank/DDBJ databases">
        <title>Genomic investigation of the strawberry pathogen Phytophthora fragariae indicates pathogenicity is determined by transcriptional variation in three key races.</title>
        <authorList>
            <person name="Adams T.M."/>
            <person name="Armitage A.D."/>
            <person name="Sobczyk M.K."/>
            <person name="Bates H.J."/>
            <person name="Dunwell J.M."/>
            <person name="Nellist C.F."/>
            <person name="Harrison R.J."/>
        </authorList>
    </citation>
    <scope>NUCLEOTIDE SEQUENCE [LARGE SCALE GENOMIC DNA]</scope>
    <source>
        <strain evidence="8 12">A4</strain>
        <strain evidence="7 13">BC-1</strain>
        <strain evidence="6 16">BC-23</strain>
        <strain evidence="5 11">NOV-27</strain>
        <strain evidence="4 14">NOV-5</strain>
        <strain evidence="9 17">NOV-77</strain>
        <strain evidence="1 10">NOV-9</strain>
        <strain evidence="3 18">ONT-3</strain>
        <strain evidence="2 15">SCRP245</strain>
    </source>
</reference>
<evidence type="ECO:0000313" key="3">
    <source>
        <dbReference type="EMBL" id="KAE9066239.1"/>
    </source>
</evidence>
<keyword evidence="11" id="KW-1185">Reference proteome</keyword>
<dbReference type="EMBL" id="QXFY01000024">
    <property type="protein sequence ID" value="KAE9361439.1"/>
    <property type="molecule type" value="Genomic_DNA"/>
</dbReference>
<dbReference type="AlphaFoldDB" id="A0A6A3DKM6"/>
<sequence length="92" mass="10987">MARAVAAGHFDVVLFLREKRLLKVNYAAGNVIESPRLELVQWLMENAPAELEGVWFRVSRGDWYMNEWVQRHSLTRTYQDDRYNDWTWQGQT</sequence>
<evidence type="ECO:0000313" key="4">
    <source>
        <dbReference type="EMBL" id="KAE9079982.1"/>
    </source>
</evidence>
<evidence type="ECO:0000313" key="12">
    <source>
        <dbReference type="Proteomes" id="UP000437068"/>
    </source>
</evidence>
<dbReference type="EMBL" id="QXGB01003626">
    <property type="protein sequence ID" value="KAE9169762.1"/>
    <property type="molecule type" value="Genomic_DNA"/>
</dbReference>
<evidence type="ECO:0000313" key="6">
    <source>
        <dbReference type="EMBL" id="KAE9172964.1"/>
    </source>
</evidence>
<evidence type="ECO:0000313" key="9">
    <source>
        <dbReference type="EMBL" id="KAE9361439.1"/>
    </source>
</evidence>
<evidence type="ECO:0000313" key="16">
    <source>
        <dbReference type="Proteomes" id="UP000476176"/>
    </source>
</evidence>
<dbReference type="Proteomes" id="UP000433483">
    <property type="component" value="Unassembled WGS sequence"/>
</dbReference>
<dbReference type="EMBL" id="QXFX01003932">
    <property type="protein sequence ID" value="KAE9066239.1"/>
    <property type="molecule type" value="Genomic_DNA"/>
</dbReference>
<dbReference type="EMBL" id="QXGA01003727">
    <property type="protein sequence ID" value="KAE9079982.1"/>
    <property type="molecule type" value="Genomic_DNA"/>
</dbReference>
<evidence type="ECO:0000313" key="18">
    <source>
        <dbReference type="Proteomes" id="UP000488956"/>
    </source>
</evidence>
<evidence type="ECO:0000313" key="11">
    <source>
        <dbReference type="Proteomes" id="UP000433483"/>
    </source>
</evidence>
<gene>
    <name evidence="8" type="ORF">PF001_g27734</name>
    <name evidence="7" type="ORF">PF002_g28743</name>
    <name evidence="6" type="ORF">PF004_g27119</name>
    <name evidence="5" type="ORF">PF005_g27829</name>
    <name evidence="4" type="ORF">PF006_g27406</name>
    <name evidence="9" type="ORF">PF008_g1046</name>
    <name evidence="1" type="ORF">PF009_g28270</name>
    <name evidence="3" type="ORF">PF010_g27886</name>
    <name evidence="2" type="ORF">PF011_g26836</name>
</gene>
<dbReference type="Proteomes" id="UP000486351">
    <property type="component" value="Unassembled WGS sequence"/>
</dbReference>
<name>A0A6A3DKM6_9STRA</name>
<dbReference type="Proteomes" id="UP000460718">
    <property type="component" value="Unassembled WGS sequence"/>
</dbReference>
<accession>A0A6A3DKM6</accession>
<evidence type="ECO:0000313" key="10">
    <source>
        <dbReference type="Proteomes" id="UP000429523"/>
    </source>
</evidence>
<evidence type="ECO:0000313" key="5">
    <source>
        <dbReference type="EMBL" id="KAE9169762.1"/>
    </source>
</evidence>
<protein>
    <submittedName>
        <fullName evidence="1">Uncharacterized protein</fullName>
    </submittedName>
</protein>
<evidence type="ECO:0000313" key="8">
    <source>
        <dbReference type="EMBL" id="KAE9272918.1"/>
    </source>
</evidence>
<evidence type="ECO:0000313" key="2">
    <source>
        <dbReference type="EMBL" id="KAE8969362.1"/>
    </source>
</evidence>
<comment type="caution">
    <text evidence="1">The sequence shown here is derived from an EMBL/GenBank/DDBJ whole genome shotgun (WGS) entry which is preliminary data.</text>
</comment>
<evidence type="ECO:0000313" key="14">
    <source>
        <dbReference type="Proteomes" id="UP000440732"/>
    </source>
</evidence>
<evidence type="ECO:0000313" key="13">
    <source>
        <dbReference type="Proteomes" id="UP000440367"/>
    </source>
</evidence>
<dbReference type="Proteomes" id="UP000476176">
    <property type="component" value="Unassembled WGS sequence"/>
</dbReference>
<evidence type="ECO:0000313" key="7">
    <source>
        <dbReference type="EMBL" id="KAE9175634.1"/>
    </source>
</evidence>
<dbReference type="EMBL" id="QXGC01003811">
    <property type="protein sequence ID" value="KAE9172964.1"/>
    <property type="molecule type" value="Genomic_DNA"/>
</dbReference>
<dbReference type="Proteomes" id="UP000440367">
    <property type="component" value="Unassembled WGS sequence"/>
</dbReference>